<evidence type="ECO:0000256" key="4">
    <source>
        <dbReference type="ARBA" id="ARBA00023008"/>
    </source>
</evidence>
<keyword evidence="2" id="KW-0479">Metal-binding</keyword>
<dbReference type="Pfam" id="PF18764">
    <property type="entry name" value="nos_propeller"/>
    <property type="match status" value="1"/>
</dbReference>
<dbReference type="PANTHER" id="PTHR42838">
    <property type="entry name" value="CYTOCHROME C OXIDASE SUBUNIT II"/>
    <property type="match status" value="1"/>
</dbReference>
<accession>A0A3B0SVG1</accession>
<protein>
    <submittedName>
        <fullName evidence="6">Nitrous-oxide reductase</fullName>
        <ecNumber evidence="6">1.7.99.6</ecNumber>
    </submittedName>
</protein>
<sequence>MSVRSKTPLWRRRSLLVMLGLVAVLVFALQACTGGSGDSGDSGTASTSDINTRREAAGLQALSDDQLLAAGLTYMPSGEWDPYIMFASGGQSGQMFVIGLPSMRILKTIAVFTPEPWQGWGFGDKGTEDILASGDINGKEVNWADTHHPALSETEGDYDGEYVFINDKANARIAVIDLRDFEVKQIVKNPVAINDHGGTKVTPNTDWVIEGGQYATPNGWEYAPISSYESDYKGMVTFWKFDRSSGKILEDQSFAMELPPYWQDLCDAGKLESEGWVFCGSFNTELATGAGLDGTGEPFEAGASARDRDYLHVINLDKAVEVARAGKTFDVNGFPMIGLQTAIDEELLYFVPEPKSPHGSDVTPKGDYIVVSGKLDPHTTIYSFKKIQQAIADKNWVLDPYGVPVLDFDSVMEAQVEVGLGPLHTEFGPDGYAYTSIFLDSTIAKWSLGGPNYRGDDGWKLEGTLPVQYNVGHLAAAEGDTVSPDGGYLVSLNKWSIDRFFPPGPLLPQNLQLVDISQPISSNPVTGGMQVIYDMAMGMGEPHYAQIIKADKLKPFEVYPEVGWDPETMSVDPNAPVAGNERVERNGNKVEIWMTAVRSHFTPDQIEIREGDEVTWHITNIDTSKDATHGFALPAYNINLSLEPGETATMEFTADQSGTYPFYCTEFCSALHLEMAGYFLVQPAG</sequence>
<dbReference type="SUPFAM" id="SSF50974">
    <property type="entry name" value="Nitrous oxide reductase, N-terminal domain"/>
    <property type="match status" value="1"/>
</dbReference>
<dbReference type="Gene3D" id="2.60.40.420">
    <property type="entry name" value="Cupredoxins - blue copper proteins"/>
    <property type="match status" value="1"/>
</dbReference>
<keyword evidence="6" id="KW-0560">Oxidoreductase</keyword>
<dbReference type="GO" id="GO:0016020">
    <property type="term" value="C:membrane"/>
    <property type="evidence" value="ECO:0007669"/>
    <property type="project" value="InterPro"/>
</dbReference>
<gene>
    <name evidence="6" type="ORF">MNBD_ACTINO02-2435</name>
</gene>
<dbReference type="PROSITE" id="PS51257">
    <property type="entry name" value="PROKAR_LIPOPROTEIN"/>
    <property type="match status" value="1"/>
</dbReference>
<dbReference type="SUPFAM" id="SSF49503">
    <property type="entry name" value="Cupredoxins"/>
    <property type="match status" value="1"/>
</dbReference>
<dbReference type="InterPro" id="IPR041114">
    <property type="entry name" value="Nos_propeller"/>
</dbReference>
<name>A0A3B0SVG1_9ZZZZ</name>
<dbReference type="InterPro" id="IPR028096">
    <property type="entry name" value="EfeO_Cupredoxin"/>
</dbReference>
<dbReference type="GO" id="GO:0042597">
    <property type="term" value="C:periplasmic space"/>
    <property type="evidence" value="ECO:0007669"/>
    <property type="project" value="UniProtKB-SubCell"/>
</dbReference>
<dbReference type="InterPro" id="IPR026468">
    <property type="entry name" value="Nitrous_oxide_Rdtase_Sec-dep"/>
</dbReference>
<dbReference type="AlphaFoldDB" id="A0A3B0SVG1"/>
<dbReference type="EMBL" id="UOEK01000145">
    <property type="protein sequence ID" value="VAV98775.1"/>
    <property type="molecule type" value="Genomic_DNA"/>
</dbReference>
<proteinExistence type="predicted"/>
<dbReference type="InterPro" id="IPR051403">
    <property type="entry name" value="NosZ/Cyto_c_oxidase_sub2"/>
</dbReference>
<evidence type="ECO:0000259" key="5">
    <source>
        <dbReference type="PROSITE" id="PS50857"/>
    </source>
</evidence>
<evidence type="ECO:0000256" key="3">
    <source>
        <dbReference type="ARBA" id="ARBA00022764"/>
    </source>
</evidence>
<dbReference type="GO" id="GO:0004129">
    <property type="term" value="F:cytochrome-c oxidase activity"/>
    <property type="evidence" value="ECO:0007669"/>
    <property type="project" value="InterPro"/>
</dbReference>
<dbReference type="Pfam" id="PF13473">
    <property type="entry name" value="Cupredoxin_1"/>
    <property type="match status" value="1"/>
</dbReference>
<evidence type="ECO:0000256" key="2">
    <source>
        <dbReference type="ARBA" id="ARBA00022723"/>
    </source>
</evidence>
<dbReference type="InterPro" id="IPR008972">
    <property type="entry name" value="Cupredoxin"/>
</dbReference>
<dbReference type="InterPro" id="IPR015943">
    <property type="entry name" value="WD40/YVTN_repeat-like_dom_sf"/>
</dbReference>
<dbReference type="GO" id="GO:0005507">
    <property type="term" value="F:copper ion binding"/>
    <property type="evidence" value="ECO:0007669"/>
    <property type="project" value="InterPro"/>
</dbReference>
<dbReference type="PANTHER" id="PTHR42838:SF2">
    <property type="entry name" value="NITROUS-OXIDE REDUCTASE"/>
    <property type="match status" value="1"/>
</dbReference>
<reference evidence="6" key="1">
    <citation type="submission" date="2018-06" db="EMBL/GenBank/DDBJ databases">
        <authorList>
            <person name="Zhirakovskaya E."/>
        </authorList>
    </citation>
    <scope>NUCLEOTIDE SEQUENCE</scope>
</reference>
<comment type="subcellular location">
    <subcellularLocation>
        <location evidence="1">Periplasm</location>
    </subcellularLocation>
</comment>
<evidence type="ECO:0000256" key="1">
    <source>
        <dbReference type="ARBA" id="ARBA00004418"/>
    </source>
</evidence>
<dbReference type="GO" id="GO:0016491">
    <property type="term" value="F:oxidoreductase activity"/>
    <property type="evidence" value="ECO:0007669"/>
    <property type="project" value="UniProtKB-KW"/>
</dbReference>
<dbReference type="InterPro" id="IPR034205">
    <property type="entry name" value="N2OR_C"/>
</dbReference>
<keyword evidence="4" id="KW-0186">Copper</keyword>
<dbReference type="Gene3D" id="2.130.10.10">
    <property type="entry name" value="YVTN repeat-like/Quinoprotein amine dehydrogenase"/>
    <property type="match status" value="1"/>
</dbReference>
<dbReference type="NCBIfam" id="TIGR04246">
    <property type="entry name" value="nitrous_NosZ_Gp"/>
    <property type="match status" value="1"/>
</dbReference>
<dbReference type="EC" id="1.7.99.6" evidence="6"/>
<evidence type="ECO:0000313" key="6">
    <source>
        <dbReference type="EMBL" id="VAV98775.1"/>
    </source>
</evidence>
<dbReference type="CDD" id="cd04223">
    <property type="entry name" value="N2OR_C"/>
    <property type="match status" value="1"/>
</dbReference>
<keyword evidence="3" id="KW-0574">Periplasm</keyword>
<feature type="domain" description="Cytochrome oxidase subunit II copper A binding" evidence="5">
    <location>
        <begin position="587"/>
        <end position="685"/>
    </location>
</feature>
<dbReference type="PROSITE" id="PS50857">
    <property type="entry name" value="COX2_CUA"/>
    <property type="match status" value="1"/>
</dbReference>
<organism evidence="6">
    <name type="scientific">hydrothermal vent metagenome</name>
    <dbReference type="NCBI Taxonomy" id="652676"/>
    <lineage>
        <taxon>unclassified sequences</taxon>
        <taxon>metagenomes</taxon>
        <taxon>ecological metagenomes</taxon>
    </lineage>
</organism>
<dbReference type="InterPro" id="IPR011045">
    <property type="entry name" value="N2O_reductase_N"/>
</dbReference>
<dbReference type="InterPro" id="IPR002429">
    <property type="entry name" value="CcO_II-like_C"/>
</dbReference>